<gene>
    <name evidence="1" type="ORF">BDM02DRAFT_3273565</name>
</gene>
<reference evidence="1" key="1">
    <citation type="submission" date="2019-10" db="EMBL/GenBank/DDBJ databases">
        <authorList>
            <consortium name="DOE Joint Genome Institute"/>
            <person name="Kuo A."/>
            <person name="Miyauchi S."/>
            <person name="Kiss E."/>
            <person name="Drula E."/>
            <person name="Kohler A."/>
            <person name="Sanchez-Garcia M."/>
            <person name="Andreopoulos B."/>
            <person name="Barry K.W."/>
            <person name="Bonito G."/>
            <person name="Buee M."/>
            <person name="Carver A."/>
            <person name="Chen C."/>
            <person name="Cichocki N."/>
            <person name="Clum A."/>
            <person name="Culley D."/>
            <person name="Crous P.W."/>
            <person name="Fauchery L."/>
            <person name="Girlanda M."/>
            <person name="Hayes R."/>
            <person name="Keri Z."/>
            <person name="Labutti K."/>
            <person name="Lipzen A."/>
            <person name="Lombard V."/>
            <person name="Magnuson J."/>
            <person name="Maillard F."/>
            <person name="Morin E."/>
            <person name="Murat C."/>
            <person name="Nolan M."/>
            <person name="Ohm R."/>
            <person name="Pangilinan J."/>
            <person name="Pereira M."/>
            <person name="Perotto S."/>
            <person name="Peter M."/>
            <person name="Riley R."/>
            <person name="Sitrit Y."/>
            <person name="Stielow B."/>
            <person name="Szollosi G."/>
            <person name="Zifcakova L."/>
            <person name="Stursova M."/>
            <person name="Spatafora J.W."/>
            <person name="Tedersoo L."/>
            <person name="Vaario L.-M."/>
            <person name="Yamada A."/>
            <person name="Yan M."/>
            <person name="Wang P."/>
            <person name="Xu J."/>
            <person name="Bruns T."/>
            <person name="Baldrian P."/>
            <person name="Vilgalys R."/>
            <person name="Henrissat B."/>
            <person name="Grigoriev I.V."/>
            <person name="Hibbett D."/>
            <person name="Nagy L.G."/>
            <person name="Martin F.M."/>
        </authorList>
    </citation>
    <scope>NUCLEOTIDE SEQUENCE</scope>
    <source>
        <strain evidence="1">P2</strain>
    </source>
</reference>
<dbReference type="Proteomes" id="UP000886501">
    <property type="component" value="Unassembled WGS sequence"/>
</dbReference>
<proteinExistence type="predicted"/>
<organism evidence="1 2">
    <name type="scientific">Thelephora ganbajun</name>
    <name type="common">Ganba fungus</name>
    <dbReference type="NCBI Taxonomy" id="370292"/>
    <lineage>
        <taxon>Eukaryota</taxon>
        <taxon>Fungi</taxon>
        <taxon>Dikarya</taxon>
        <taxon>Basidiomycota</taxon>
        <taxon>Agaricomycotina</taxon>
        <taxon>Agaricomycetes</taxon>
        <taxon>Thelephorales</taxon>
        <taxon>Thelephoraceae</taxon>
        <taxon>Thelephora</taxon>
    </lineage>
</organism>
<keyword evidence="2" id="KW-1185">Reference proteome</keyword>
<comment type="caution">
    <text evidence="1">The sequence shown here is derived from an EMBL/GenBank/DDBJ whole genome shotgun (WGS) entry which is preliminary data.</text>
</comment>
<sequence>MLLVRKLFSRVNTFGLSRTYKGVPSSIPDLPNSESFILSYVHPVPSREPKTIEEIINPYPTLTSFLSDCHFWTSGPTKSRRDRDATQELLIREDFKPSDLKGVNFNVLEQEVRGYSSIGQWEQMRGWRKSNLAIGFPLSVKKMTEVRRTEAAWAARLRRGAPNPPPSTAAPVNGYPLSIPRFYYRSISSGKCGKPFIRYDLTICL</sequence>
<accession>A0ACB6YXK0</accession>
<name>A0ACB6YXK0_THEGA</name>
<evidence type="ECO:0000313" key="1">
    <source>
        <dbReference type="EMBL" id="KAF9642175.1"/>
    </source>
</evidence>
<dbReference type="EMBL" id="MU118631">
    <property type="protein sequence ID" value="KAF9642175.1"/>
    <property type="molecule type" value="Genomic_DNA"/>
</dbReference>
<protein>
    <submittedName>
        <fullName evidence="1">Uncharacterized protein</fullName>
    </submittedName>
</protein>
<evidence type="ECO:0000313" key="2">
    <source>
        <dbReference type="Proteomes" id="UP000886501"/>
    </source>
</evidence>
<reference evidence="1" key="2">
    <citation type="journal article" date="2020" name="Nat. Commun.">
        <title>Large-scale genome sequencing of mycorrhizal fungi provides insights into the early evolution of symbiotic traits.</title>
        <authorList>
            <person name="Miyauchi S."/>
            <person name="Kiss E."/>
            <person name="Kuo A."/>
            <person name="Drula E."/>
            <person name="Kohler A."/>
            <person name="Sanchez-Garcia M."/>
            <person name="Morin E."/>
            <person name="Andreopoulos B."/>
            <person name="Barry K.W."/>
            <person name="Bonito G."/>
            <person name="Buee M."/>
            <person name="Carver A."/>
            <person name="Chen C."/>
            <person name="Cichocki N."/>
            <person name="Clum A."/>
            <person name="Culley D."/>
            <person name="Crous P.W."/>
            <person name="Fauchery L."/>
            <person name="Girlanda M."/>
            <person name="Hayes R.D."/>
            <person name="Keri Z."/>
            <person name="LaButti K."/>
            <person name="Lipzen A."/>
            <person name="Lombard V."/>
            <person name="Magnuson J."/>
            <person name="Maillard F."/>
            <person name="Murat C."/>
            <person name="Nolan M."/>
            <person name="Ohm R.A."/>
            <person name="Pangilinan J."/>
            <person name="Pereira M.F."/>
            <person name="Perotto S."/>
            <person name="Peter M."/>
            <person name="Pfister S."/>
            <person name="Riley R."/>
            <person name="Sitrit Y."/>
            <person name="Stielow J.B."/>
            <person name="Szollosi G."/>
            <person name="Zifcakova L."/>
            <person name="Stursova M."/>
            <person name="Spatafora J.W."/>
            <person name="Tedersoo L."/>
            <person name="Vaario L.M."/>
            <person name="Yamada A."/>
            <person name="Yan M."/>
            <person name="Wang P."/>
            <person name="Xu J."/>
            <person name="Bruns T."/>
            <person name="Baldrian P."/>
            <person name="Vilgalys R."/>
            <person name="Dunand C."/>
            <person name="Henrissat B."/>
            <person name="Grigoriev I.V."/>
            <person name="Hibbett D."/>
            <person name="Nagy L.G."/>
            <person name="Martin F.M."/>
        </authorList>
    </citation>
    <scope>NUCLEOTIDE SEQUENCE</scope>
    <source>
        <strain evidence="1">P2</strain>
    </source>
</reference>